<gene>
    <name evidence="1" type="ORF">BDD43_2819</name>
</gene>
<protein>
    <recommendedName>
        <fullName evidence="3">Protein NO VEIN C-terminal domain-containing protein</fullName>
    </recommendedName>
</protein>
<dbReference type="EMBL" id="RBKU01000001">
    <property type="protein sequence ID" value="RKR82634.1"/>
    <property type="molecule type" value="Genomic_DNA"/>
</dbReference>
<reference evidence="1 2" key="1">
    <citation type="submission" date="2018-10" db="EMBL/GenBank/DDBJ databases">
        <title>Genomic Encyclopedia of Archaeal and Bacterial Type Strains, Phase II (KMG-II): from individual species to whole genera.</title>
        <authorList>
            <person name="Goeker M."/>
        </authorList>
    </citation>
    <scope>NUCLEOTIDE SEQUENCE [LARGE SCALE GENOMIC DNA]</scope>
    <source>
        <strain evidence="1 2">DSM 18602</strain>
    </source>
</reference>
<keyword evidence="2" id="KW-1185">Reference proteome</keyword>
<dbReference type="OrthoDB" id="9831885at2"/>
<sequence length="149" mass="17408">MTAFEIREEIGRDKAIKLFPNYQLVKSPDLFSHWDISGCTTNVAGETKEFLIEVKDRDITSKSVPDIFMEWYKYQELLKLSEANNDADIFYLSMFSDNIAYIYNLKKLKVSELVLEVRKVKKTTVEDSEIIDKLMVLLPFNKAQIKKLK</sequence>
<dbReference type="AlphaFoldDB" id="A0A495J2R1"/>
<comment type="caution">
    <text evidence="1">The sequence shown here is derived from an EMBL/GenBank/DDBJ whole genome shotgun (WGS) entry which is preliminary data.</text>
</comment>
<evidence type="ECO:0000313" key="1">
    <source>
        <dbReference type="EMBL" id="RKR82634.1"/>
    </source>
</evidence>
<dbReference type="RefSeq" id="WP_121198218.1">
    <property type="nucleotide sequence ID" value="NZ_RBKU01000001.1"/>
</dbReference>
<evidence type="ECO:0008006" key="3">
    <source>
        <dbReference type="Google" id="ProtNLM"/>
    </source>
</evidence>
<proteinExistence type="predicted"/>
<accession>A0A495J2R1</accession>
<name>A0A495J2R1_9SPHI</name>
<evidence type="ECO:0000313" key="2">
    <source>
        <dbReference type="Proteomes" id="UP000268007"/>
    </source>
</evidence>
<dbReference type="Proteomes" id="UP000268007">
    <property type="component" value="Unassembled WGS sequence"/>
</dbReference>
<organism evidence="1 2">
    <name type="scientific">Mucilaginibacter gracilis</name>
    <dbReference type="NCBI Taxonomy" id="423350"/>
    <lineage>
        <taxon>Bacteria</taxon>
        <taxon>Pseudomonadati</taxon>
        <taxon>Bacteroidota</taxon>
        <taxon>Sphingobacteriia</taxon>
        <taxon>Sphingobacteriales</taxon>
        <taxon>Sphingobacteriaceae</taxon>
        <taxon>Mucilaginibacter</taxon>
    </lineage>
</organism>